<comment type="similarity">
    <text evidence="2">Belongs to the TMCO4 family.</text>
</comment>
<evidence type="ECO:0000256" key="2">
    <source>
        <dbReference type="ARBA" id="ARBA00009824"/>
    </source>
</evidence>
<evidence type="ECO:0000256" key="6">
    <source>
        <dbReference type="SAM" id="MobiDB-lite"/>
    </source>
</evidence>
<protein>
    <recommendedName>
        <fullName evidence="10">DUF726-domain-containing protein</fullName>
    </recommendedName>
</protein>
<dbReference type="Pfam" id="PF05277">
    <property type="entry name" value="DUF726"/>
    <property type="match status" value="1"/>
</dbReference>
<keyword evidence="9" id="KW-1185">Reference proteome</keyword>
<dbReference type="GO" id="GO:0016020">
    <property type="term" value="C:membrane"/>
    <property type="evidence" value="ECO:0007669"/>
    <property type="project" value="UniProtKB-SubCell"/>
</dbReference>
<feature type="region of interest" description="Disordered" evidence="6">
    <location>
        <begin position="261"/>
        <end position="453"/>
    </location>
</feature>
<feature type="compositionally biased region" description="Basic and acidic residues" evidence="6">
    <location>
        <begin position="262"/>
        <end position="285"/>
    </location>
</feature>
<evidence type="ECO:0000256" key="3">
    <source>
        <dbReference type="ARBA" id="ARBA00022692"/>
    </source>
</evidence>
<feature type="region of interest" description="Disordered" evidence="6">
    <location>
        <begin position="890"/>
        <end position="1133"/>
    </location>
</feature>
<evidence type="ECO:0000256" key="5">
    <source>
        <dbReference type="ARBA" id="ARBA00023136"/>
    </source>
</evidence>
<dbReference type="InterPro" id="IPR029058">
    <property type="entry name" value="AB_hydrolase_fold"/>
</dbReference>
<evidence type="ECO:0000313" key="9">
    <source>
        <dbReference type="Proteomes" id="UP001342314"/>
    </source>
</evidence>
<feature type="compositionally biased region" description="Low complexity" evidence="6">
    <location>
        <begin position="396"/>
        <end position="426"/>
    </location>
</feature>
<dbReference type="Proteomes" id="UP001342314">
    <property type="component" value="Unassembled WGS sequence"/>
</dbReference>
<feature type="compositionally biased region" description="Basic and acidic residues" evidence="6">
    <location>
        <begin position="898"/>
        <end position="914"/>
    </location>
</feature>
<feature type="compositionally biased region" description="Low complexity" evidence="6">
    <location>
        <begin position="334"/>
        <end position="350"/>
    </location>
</feature>
<evidence type="ECO:0000256" key="1">
    <source>
        <dbReference type="ARBA" id="ARBA00004141"/>
    </source>
</evidence>
<proteinExistence type="inferred from homology"/>
<feature type="region of interest" description="Disordered" evidence="6">
    <location>
        <begin position="26"/>
        <end position="76"/>
    </location>
</feature>
<comment type="caution">
    <text evidence="8">The sequence shown here is derived from an EMBL/GenBank/DDBJ whole genome shotgun (WGS) entry which is preliminary data.</text>
</comment>
<name>A0AAV5GCE6_9BASI</name>
<feature type="region of interest" description="Disordered" evidence="6">
    <location>
        <begin position="1174"/>
        <end position="1263"/>
    </location>
</feature>
<evidence type="ECO:0000256" key="4">
    <source>
        <dbReference type="ARBA" id="ARBA00022989"/>
    </source>
</evidence>
<feature type="compositionally biased region" description="Basic and acidic residues" evidence="6">
    <location>
        <begin position="996"/>
        <end position="1007"/>
    </location>
</feature>
<dbReference type="PANTHER" id="PTHR17920:SF3">
    <property type="entry name" value="TRANSMEMBRANE AND COILED-COIL DOMAIN-CONTAINING PROTEIN 4"/>
    <property type="match status" value="1"/>
</dbReference>
<gene>
    <name evidence="8" type="ORF">Rhopal_000259-T1</name>
</gene>
<keyword evidence="4 7" id="KW-1133">Transmembrane helix</keyword>
<keyword evidence="3 7" id="KW-0812">Transmembrane</keyword>
<dbReference type="SUPFAM" id="SSF53474">
    <property type="entry name" value="alpha/beta-Hydrolases"/>
    <property type="match status" value="1"/>
</dbReference>
<feature type="compositionally biased region" description="Low complexity" evidence="6">
    <location>
        <begin position="972"/>
        <end position="995"/>
    </location>
</feature>
<organism evidence="8 9">
    <name type="scientific">Rhodotorula paludigena</name>
    <dbReference type="NCBI Taxonomy" id="86838"/>
    <lineage>
        <taxon>Eukaryota</taxon>
        <taxon>Fungi</taxon>
        <taxon>Dikarya</taxon>
        <taxon>Basidiomycota</taxon>
        <taxon>Pucciniomycotina</taxon>
        <taxon>Microbotryomycetes</taxon>
        <taxon>Sporidiobolales</taxon>
        <taxon>Sporidiobolaceae</taxon>
        <taxon>Rhodotorula</taxon>
    </lineage>
</organism>
<feature type="compositionally biased region" description="Low complexity" evidence="6">
    <location>
        <begin position="1008"/>
        <end position="1019"/>
    </location>
</feature>
<sequence length="1263" mass="135551">MSADIWDDDGWEDMPVLRSADALAPKSIFDAPPAAAPRRLDAESSTDAPKRTLAARPSRHVPDSPNIPGYSTMAPGGATGNATGRLVDAGEEGATAGLREKGDLDEMDYTRLELDDDPDEDEVSMRTQYLFNEETSMTPLSQMQQTKTLLSEGQRIAYVGLCRLVAREMVQGLALAAKGAKELEPARESCQNWANKIMGRLYRHMEVDSAEQRMIEQLAEHGVTSEDLVPSLVTTYTVDNPDYDPEAAELAAQEGDIALESEVGRKADEEKRIREEEQKRRRVEEVEAAQDMEERLGDLALGQEGDEGDRDPSLGYVKREVRKIERRTSEAALRSPGGSPRSPQSVRSPGTPSRHTRRTFDAFDDGEGGADIGSALDEAPTPTLAPSDPSPPAPDYPSASESASDLSLPPAAADAVEEPSTPRATSPAPPPTYDDEPDNRQPDGLFSPLPSSLPGVSQTINHLDKTVTLDIRWTILCDLFLALIADSVYDARSRVLLGRMADKLGLEWMDVVRFERRLTEALEIQEAVKEKKHEEVLEGRRLKDKQKRYLMMGLATVGGGLVIGLSAGLLAPVIGAGLGAALTTVGVTGTSGFLAGAGGAAIISSGATLTGATIGGKAMARRTRHVKTFEVQPLHNNKRVNFFITVPGFMNGPRDDIRLPFSTIDPVMGDVLSILWEPEMMGDTGNALKILTSEVLTQAGQQVLAATVMTALMSALQWPMMLTKLSYLIDNPWSNALDRAVQAGAVLADILLNRRLGVRPVSLVGYSLGARVIFFALVELAKRKAFGVVQEVYLFGATVTASRKVWREVRGVVSGRFVNGFAMNDWVLGYLFRATTGGLQTVAGLRPIELVPDLENVDVTHILEGHLSYRPKMPKLLQYVGFKVTADHFDEPDLDPDAPDREVLTKEEEEERRLKKERKGLGIFRRKKTNAAGGSESQPMSRSTSHEEYDLPPRLSTSSSASLHKSDRAGVSSTGGRSASSLSLASTADESASSEKGTDGPKADRSARPSSEVSASDSPAPSPSPAVEHDPSSFDISKLRAEVAQLPKPAAAERSASLPPEDFPPASAPSHHDVPPGADIPRAPSAPPPTEPPQTDLSQLDQELDPHELLRRQWNGETVPTAPPAVPSIGMTGESAWGSSTVSLPDDHYASSFSFPSLPSIATPADDTPSFAFGDSNGFVRSGDDTTPTHDRPSFSFASAPSLDEAATFTFGGDDGSFTPWGAPAKSTARKNDDAPDPAGSLVWGSSGGSTKASDSLNAQNPW</sequence>
<dbReference type="PANTHER" id="PTHR17920">
    <property type="entry name" value="TRANSMEMBRANE AND COILED-COIL DOMAIN-CONTAINING PROTEIN 4 TMCO4"/>
    <property type="match status" value="1"/>
</dbReference>
<feature type="transmembrane region" description="Helical" evidence="7">
    <location>
        <begin position="549"/>
        <end position="573"/>
    </location>
</feature>
<evidence type="ECO:0000256" key="7">
    <source>
        <dbReference type="SAM" id="Phobius"/>
    </source>
</evidence>
<feature type="compositionally biased region" description="Basic and acidic residues" evidence="6">
    <location>
        <begin position="1182"/>
        <end position="1193"/>
    </location>
</feature>
<dbReference type="EMBL" id="BQKY01000001">
    <property type="protein sequence ID" value="GJN87311.1"/>
    <property type="molecule type" value="Genomic_DNA"/>
</dbReference>
<feature type="compositionally biased region" description="Polar residues" evidence="6">
    <location>
        <begin position="1249"/>
        <end position="1263"/>
    </location>
</feature>
<dbReference type="InterPro" id="IPR007941">
    <property type="entry name" value="DUF726"/>
</dbReference>
<reference evidence="8 9" key="1">
    <citation type="submission" date="2021-12" db="EMBL/GenBank/DDBJ databases">
        <title>High titer production of polyol ester of fatty acids by Rhodotorula paludigena BS15 towards product separation-free biomass refinery.</title>
        <authorList>
            <person name="Mano J."/>
            <person name="Ono H."/>
            <person name="Tanaka T."/>
            <person name="Naito K."/>
            <person name="Sushida H."/>
            <person name="Ike M."/>
            <person name="Tokuyasu K."/>
            <person name="Kitaoka M."/>
        </authorList>
    </citation>
    <scope>NUCLEOTIDE SEQUENCE [LARGE SCALE GENOMIC DNA]</scope>
    <source>
        <strain evidence="8 9">BS15</strain>
    </source>
</reference>
<dbReference type="AlphaFoldDB" id="A0AAV5GCE6"/>
<feature type="transmembrane region" description="Helical" evidence="7">
    <location>
        <begin position="593"/>
        <end position="614"/>
    </location>
</feature>
<keyword evidence="5 7" id="KW-0472">Membrane</keyword>
<evidence type="ECO:0000313" key="8">
    <source>
        <dbReference type="EMBL" id="GJN87311.1"/>
    </source>
</evidence>
<comment type="subcellular location">
    <subcellularLocation>
        <location evidence="1">Membrane</location>
        <topology evidence="1">Multi-pass membrane protein</topology>
    </subcellularLocation>
</comment>
<feature type="compositionally biased region" description="Basic and acidic residues" evidence="6">
    <location>
        <begin position="317"/>
        <end position="329"/>
    </location>
</feature>
<accession>A0AAV5GCE6</accession>
<evidence type="ECO:0008006" key="10">
    <source>
        <dbReference type="Google" id="ProtNLM"/>
    </source>
</evidence>
<feature type="compositionally biased region" description="Basic and acidic residues" evidence="6">
    <location>
        <begin position="1027"/>
        <end position="1041"/>
    </location>
</feature>